<dbReference type="InterPro" id="IPR013970">
    <property type="entry name" value="Rfa2"/>
</dbReference>
<dbReference type="GO" id="GO:0003684">
    <property type="term" value="F:damaged DNA binding"/>
    <property type="evidence" value="ECO:0007669"/>
    <property type="project" value="TreeGrafter"/>
</dbReference>
<dbReference type="GO" id="GO:0006298">
    <property type="term" value="P:mismatch repair"/>
    <property type="evidence" value="ECO:0007669"/>
    <property type="project" value="TreeGrafter"/>
</dbReference>
<evidence type="ECO:0000256" key="3">
    <source>
        <dbReference type="ARBA" id="ARBA00023242"/>
    </source>
</evidence>
<evidence type="ECO:0000256" key="2">
    <source>
        <dbReference type="ARBA" id="ARBA00009761"/>
    </source>
</evidence>
<organism evidence="5">
    <name type="scientific">Neodiprion lecontei</name>
    <name type="common">Redheaded pine sawfly</name>
    <dbReference type="NCBI Taxonomy" id="441921"/>
    <lineage>
        <taxon>Eukaryota</taxon>
        <taxon>Metazoa</taxon>
        <taxon>Ecdysozoa</taxon>
        <taxon>Arthropoda</taxon>
        <taxon>Hexapoda</taxon>
        <taxon>Insecta</taxon>
        <taxon>Pterygota</taxon>
        <taxon>Neoptera</taxon>
        <taxon>Endopterygota</taxon>
        <taxon>Hymenoptera</taxon>
        <taxon>Tenthredinoidea</taxon>
        <taxon>Diprionidae</taxon>
        <taxon>Diprioninae</taxon>
        <taxon>Neodiprion</taxon>
    </lineage>
</organism>
<reference evidence="5" key="1">
    <citation type="submission" date="2025-08" db="UniProtKB">
        <authorList>
            <consortium name="RefSeq"/>
        </authorList>
    </citation>
    <scope>IDENTIFICATION</scope>
    <source>
        <tissue evidence="5">Thorax and Abdomen</tissue>
    </source>
</reference>
<comment type="similarity">
    <text evidence="2">Belongs to the replication factor A protein 3 family.</text>
</comment>
<name>A0A6J0BHL0_NEOLC</name>
<dbReference type="PANTHER" id="PTHR15114">
    <property type="entry name" value="REPLICATION PROTEIN A3"/>
    <property type="match status" value="1"/>
</dbReference>
<evidence type="ECO:0000256" key="1">
    <source>
        <dbReference type="ARBA" id="ARBA00004123"/>
    </source>
</evidence>
<keyword evidence="3" id="KW-0539">Nucleus</keyword>
<dbReference type="GO" id="GO:0006289">
    <property type="term" value="P:nucleotide-excision repair"/>
    <property type="evidence" value="ECO:0007669"/>
    <property type="project" value="TreeGrafter"/>
</dbReference>
<dbReference type="GO" id="GO:0003697">
    <property type="term" value="F:single-stranded DNA binding"/>
    <property type="evidence" value="ECO:0007669"/>
    <property type="project" value="TreeGrafter"/>
</dbReference>
<dbReference type="GO" id="GO:0005662">
    <property type="term" value="C:DNA replication factor A complex"/>
    <property type="evidence" value="ECO:0007669"/>
    <property type="project" value="TreeGrafter"/>
</dbReference>
<dbReference type="GeneID" id="107220261"/>
<dbReference type="GO" id="GO:0035861">
    <property type="term" value="C:site of double-strand break"/>
    <property type="evidence" value="ECO:0007669"/>
    <property type="project" value="TreeGrafter"/>
</dbReference>
<gene>
    <name evidence="5" type="primary">LOC107220261</name>
</gene>
<dbReference type="Pfam" id="PF08661">
    <property type="entry name" value="Rep_fac-A_3"/>
    <property type="match status" value="1"/>
</dbReference>
<dbReference type="InterPro" id="IPR012340">
    <property type="entry name" value="NA-bd_OB-fold"/>
</dbReference>
<dbReference type="RefSeq" id="XP_015514274.1">
    <property type="nucleotide sequence ID" value="XM_015658788.2"/>
</dbReference>
<dbReference type="OrthoDB" id="188186at2759"/>
<sequence length="118" mass="13175">MIKKRINGQLVSQHIGDQIILLGSINKINPSGTSMELKTSDNMIITVSLSEPIDSHLEGYIEVHGTVQSKSSISCSNFVRFPNEMTEKFDSEQYNDLILLSNTLGSNKWKMSETNTIL</sequence>
<protein>
    <submittedName>
        <fullName evidence="5">Replication protein A 14 kDa subunit</fullName>
    </submittedName>
</protein>
<accession>A0A6J0BHL0</accession>
<dbReference type="GO" id="GO:0006260">
    <property type="term" value="P:DNA replication"/>
    <property type="evidence" value="ECO:0007669"/>
    <property type="project" value="InterPro"/>
</dbReference>
<dbReference type="GO" id="GO:0006284">
    <property type="term" value="P:base-excision repair"/>
    <property type="evidence" value="ECO:0007669"/>
    <property type="project" value="TreeGrafter"/>
</dbReference>
<dbReference type="KEGG" id="nlo:107220261"/>
<dbReference type="Gene3D" id="2.40.50.140">
    <property type="entry name" value="Nucleic acid-binding proteins"/>
    <property type="match status" value="1"/>
</dbReference>
<dbReference type="CDD" id="cd04479">
    <property type="entry name" value="RPA3"/>
    <property type="match status" value="1"/>
</dbReference>
<comment type="subcellular location">
    <subcellularLocation>
        <location evidence="1">Nucleus</location>
    </subcellularLocation>
</comment>
<dbReference type="AlphaFoldDB" id="A0A6J0BHL0"/>
<dbReference type="InParanoid" id="A0A6J0BHL0"/>
<proteinExistence type="inferred from homology"/>
<evidence type="ECO:0000313" key="4">
    <source>
        <dbReference type="Proteomes" id="UP000829291"/>
    </source>
</evidence>
<dbReference type="FunFam" id="2.40.50.140:FF:000395">
    <property type="entry name" value="Replication protein A3"/>
    <property type="match status" value="1"/>
</dbReference>
<dbReference type="PANTHER" id="PTHR15114:SF1">
    <property type="entry name" value="REPLICATION PROTEIN A 14 KDA SUBUNIT"/>
    <property type="match status" value="1"/>
</dbReference>
<dbReference type="GO" id="GO:0000724">
    <property type="term" value="P:double-strand break repair via homologous recombination"/>
    <property type="evidence" value="ECO:0007669"/>
    <property type="project" value="TreeGrafter"/>
</dbReference>
<dbReference type="Proteomes" id="UP000829291">
    <property type="component" value="Chromosome 2"/>
</dbReference>
<evidence type="ECO:0000313" key="5">
    <source>
        <dbReference type="RefSeq" id="XP_015514274.1"/>
    </source>
</evidence>
<keyword evidence="4" id="KW-1185">Reference proteome</keyword>
<dbReference type="SUPFAM" id="SSF50249">
    <property type="entry name" value="Nucleic acid-binding proteins"/>
    <property type="match status" value="1"/>
</dbReference>